<dbReference type="VEuPathDB" id="FungiDB:SPSK_02069"/>
<dbReference type="AlphaFoldDB" id="A0A0F2MCU1"/>
<feature type="region of interest" description="Disordered" evidence="1">
    <location>
        <begin position="19"/>
        <end position="45"/>
    </location>
</feature>
<protein>
    <submittedName>
        <fullName evidence="2">Uncharacterized protein</fullName>
    </submittedName>
</protein>
<dbReference type="EMBL" id="AXCR01000005">
    <property type="protein sequence ID" value="KJR87452.1"/>
    <property type="molecule type" value="Genomic_DNA"/>
</dbReference>
<evidence type="ECO:0000313" key="2">
    <source>
        <dbReference type="EMBL" id="KJR87452.1"/>
    </source>
</evidence>
<gene>
    <name evidence="2" type="ORF">SPSK_02069</name>
</gene>
<accession>A0A0F2MCU1</accession>
<dbReference type="RefSeq" id="XP_016590128.1">
    <property type="nucleotide sequence ID" value="XM_016728964.1"/>
</dbReference>
<organism evidence="2 3">
    <name type="scientific">Sporothrix schenckii 1099-18</name>
    <dbReference type="NCBI Taxonomy" id="1397361"/>
    <lineage>
        <taxon>Eukaryota</taxon>
        <taxon>Fungi</taxon>
        <taxon>Dikarya</taxon>
        <taxon>Ascomycota</taxon>
        <taxon>Pezizomycotina</taxon>
        <taxon>Sordariomycetes</taxon>
        <taxon>Sordariomycetidae</taxon>
        <taxon>Ophiostomatales</taxon>
        <taxon>Ophiostomataceae</taxon>
        <taxon>Sporothrix</taxon>
    </lineage>
</organism>
<evidence type="ECO:0000256" key="1">
    <source>
        <dbReference type="SAM" id="MobiDB-lite"/>
    </source>
</evidence>
<dbReference type="KEGG" id="ssck:SPSK_02069"/>
<reference evidence="2 3" key="1">
    <citation type="journal article" date="2014" name="BMC Genomics">
        <title>Comparative genomics of the major fungal agents of human and animal Sporotrichosis: Sporothrix schenckii and Sporothrix brasiliensis.</title>
        <authorList>
            <person name="Teixeira M.M."/>
            <person name="de Almeida L.G."/>
            <person name="Kubitschek-Barreira P."/>
            <person name="Alves F.L."/>
            <person name="Kioshima E.S."/>
            <person name="Abadio A.K."/>
            <person name="Fernandes L."/>
            <person name="Derengowski L.S."/>
            <person name="Ferreira K.S."/>
            <person name="Souza R.C."/>
            <person name="Ruiz J.C."/>
            <person name="de Andrade N.C."/>
            <person name="Paes H.C."/>
            <person name="Nicola A.M."/>
            <person name="Albuquerque P."/>
            <person name="Gerber A.L."/>
            <person name="Martins V.P."/>
            <person name="Peconick L.D."/>
            <person name="Neto A.V."/>
            <person name="Chaucanez C.B."/>
            <person name="Silva P.A."/>
            <person name="Cunha O.L."/>
            <person name="de Oliveira F.F."/>
            <person name="dos Santos T.C."/>
            <person name="Barros A.L."/>
            <person name="Soares M.A."/>
            <person name="de Oliveira L.M."/>
            <person name="Marini M.M."/>
            <person name="Villalobos-Duno H."/>
            <person name="Cunha M.M."/>
            <person name="de Hoog S."/>
            <person name="da Silveira J.F."/>
            <person name="Henrissat B."/>
            <person name="Nino-Vega G.A."/>
            <person name="Cisalpino P.S."/>
            <person name="Mora-Montes H.M."/>
            <person name="Almeida S.R."/>
            <person name="Stajich J.E."/>
            <person name="Lopes-Bezerra L.M."/>
            <person name="Vasconcelos A.T."/>
            <person name="Felipe M.S."/>
        </authorList>
    </citation>
    <scope>NUCLEOTIDE SEQUENCE [LARGE SCALE GENOMIC DNA]</scope>
    <source>
        <strain evidence="2 3">1099-18</strain>
    </source>
</reference>
<comment type="caution">
    <text evidence="2">The sequence shown here is derived from an EMBL/GenBank/DDBJ whole genome shotgun (WGS) entry which is preliminary data.</text>
</comment>
<dbReference type="Proteomes" id="UP000033710">
    <property type="component" value="Unassembled WGS sequence"/>
</dbReference>
<evidence type="ECO:0000313" key="3">
    <source>
        <dbReference type="Proteomes" id="UP000033710"/>
    </source>
</evidence>
<reference evidence="2 3" key="2">
    <citation type="journal article" date="2015" name="Eukaryot. Cell">
        <title>Asexual propagation of a virulent clone complex in a human and feline outbreak of sporotrichosis.</title>
        <authorList>
            <person name="Teixeira Mde M."/>
            <person name="Rodrigues A.M."/>
            <person name="Tsui C.K."/>
            <person name="de Almeida L.G."/>
            <person name="Van Diepeningen A.D."/>
            <person name="van den Ende B.G."/>
            <person name="Fernandes G.F."/>
            <person name="Kano R."/>
            <person name="Hamelin R.C."/>
            <person name="Lopes-Bezerra L.M."/>
            <person name="Vasconcelos A.T."/>
            <person name="de Hoog S."/>
            <person name="de Camargo Z.P."/>
            <person name="Felipe M.S."/>
        </authorList>
    </citation>
    <scope>NUCLEOTIDE SEQUENCE [LARGE SCALE GENOMIC DNA]</scope>
    <source>
        <strain evidence="2 3">1099-18</strain>
    </source>
</reference>
<sequence length="99" mass="11396">MSAHVLNFDTISCARGDGERSEQVIANGQRSQDRKIRWSPPTKPALAIHRPRDKVDEVCWRRQMAVLSHDGFLFWGSFLENARTEHETRKSEASNYVVL</sequence>
<dbReference type="GeneID" id="27664241"/>
<proteinExistence type="predicted"/>
<name>A0A0F2MCU1_SPOSC</name>